<feature type="compositionally biased region" description="Polar residues" evidence="1">
    <location>
        <begin position="237"/>
        <end position="262"/>
    </location>
</feature>
<name>A0A8H5D740_9AGAR</name>
<feature type="transmembrane region" description="Helical" evidence="2">
    <location>
        <begin position="123"/>
        <end position="144"/>
    </location>
</feature>
<feature type="region of interest" description="Disordered" evidence="1">
    <location>
        <begin position="154"/>
        <end position="263"/>
    </location>
</feature>
<evidence type="ECO:0008006" key="5">
    <source>
        <dbReference type="Google" id="ProtNLM"/>
    </source>
</evidence>
<feature type="compositionally biased region" description="Polar residues" evidence="1">
    <location>
        <begin position="290"/>
        <end position="302"/>
    </location>
</feature>
<feature type="compositionally biased region" description="Polar residues" evidence="1">
    <location>
        <begin position="181"/>
        <end position="216"/>
    </location>
</feature>
<keyword evidence="2" id="KW-0472">Membrane</keyword>
<dbReference type="EMBL" id="JAACJO010000010">
    <property type="protein sequence ID" value="KAF5353437.1"/>
    <property type="molecule type" value="Genomic_DNA"/>
</dbReference>
<feature type="compositionally biased region" description="Basic and acidic residues" evidence="1">
    <location>
        <begin position="325"/>
        <end position="340"/>
    </location>
</feature>
<dbReference type="AlphaFoldDB" id="A0A8H5D740"/>
<comment type="caution">
    <text evidence="3">The sequence shown here is derived from an EMBL/GenBank/DDBJ whole genome shotgun (WGS) entry which is preliminary data.</text>
</comment>
<evidence type="ECO:0000256" key="2">
    <source>
        <dbReference type="SAM" id="Phobius"/>
    </source>
</evidence>
<feature type="region of interest" description="Disordered" evidence="1">
    <location>
        <begin position="288"/>
        <end position="340"/>
    </location>
</feature>
<protein>
    <recommendedName>
        <fullName evidence="5">Transmembrane protein</fullName>
    </recommendedName>
</protein>
<feature type="compositionally biased region" description="Polar residues" evidence="1">
    <location>
        <begin position="165"/>
        <end position="174"/>
    </location>
</feature>
<reference evidence="3 4" key="1">
    <citation type="journal article" date="2020" name="ISME J.">
        <title>Uncovering the hidden diversity of litter-decomposition mechanisms in mushroom-forming fungi.</title>
        <authorList>
            <person name="Floudas D."/>
            <person name="Bentzer J."/>
            <person name="Ahren D."/>
            <person name="Johansson T."/>
            <person name="Persson P."/>
            <person name="Tunlid A."/>
        </authorList>
    </citation>
    <scope>NUCLEOTIDE SEQUENCE [LARGE SCALE GENOMIC DNA]</scope>
    <source>
        <strain evidence="3 4">CBS 146.42</strain>
    </source>
</reference>
<dbReference type="Proteomes" id="UP000559027">
    <property type="component" value="Unassembled WGS sequence"/>
</dbReference>
<proteinExistence type="predicted"/>
<keyword evidence="2" id="KW-1133">Transmembrane helix</keyword>
<organism evidence="3 4">
    <name type="scientific">Leucocoprinus leucothites</name>
    <dbReference type="NCBI Taxonomy" id="201217"/>
    <lineage>
        <taxon>Eukaryota</taxon>
        <taxon>Fungi</taxon>
        <taxon>Dikarya</taxon>
        <taxon>Basidiomycota</taxon>
        <taxon>Agaricomycotina</taxon>
        <taxon>Agaricomycetes</taxon>
        <taxon>Agaricomycetidae</taxon>
        <taxon>Agaricales</taxon>
        <taxon>Agaricineae</taxon>
        <taxon>Agaricaceae</taxon>
        <taxon>Leucocoprinus</taxon>
    </lineage>
</organism>
<feature type="compositionally biased region" description="Low complexity" evidence="1">
    <location>
        <begin position="19"/>
        <end position="38"/>
    </location>
</feature>
<keyword evidence="4" id="KW-1185">Reference proteome</keyword>
<gene>
    <name evidence="3" type="ORF">D9756_007919</name>
</gene>
<dbReference type="OrthoDB" id="3126463at2759"/>
<feature type="region of interest" description="Disordered" evidence="1">
    <location>
        <begin position="1"/>
        <end position="43"/>
    </location>
</feature>
<sequence>MASSVKHDIPFGPGPVQHFTQSFSSTLTSTSRPSQPTTISGPPTATLVTMFTTGVLPAPAPSLSRGISRTRDDFTITNHTDTIIPHTSSSSTQPLTPTPLTFTFTISETFTPTSHESTNKIKIIVPLCIIAVFVALGISSIIIFRCRRARVHAPPKSEMGEHTNSELATSGCSHTTDRTDSSQLTPQTGLPKTNSIALVPGLSSNNSTALQSSRPMTLNRLPASKAKRNKSRLHLGQATTSTPQMETNSGSETVAQPSSQESQLERHLLMTLMSRFEALEGRVEAVIGTNPPTSSVAPTSQPLLDLMELEDNRPPDYASQSGSGDNREQSVSESRKEGRS</sequence>
<accession>A0A8H5D740</accession>
<evidence type="ECO:0000313" key="4">
    <source>
        <dbReference type="Proteomes" id="UP000559027"/>
    </source>
</evidence>
<evidence type="ECO:0000313" key="3">
    <source>
        <dbReference type="EMBL" id="KAF5353437.1"/>
    </source>
</evidence>
<evidence type="ECO:0000256" key="1">
    <source>
        <dbReference type="SAM" id="MobiDB-lite"/>
    </source>
</evidence>
<keyword evidence="2" id="KW-0812">Transmembrane</keyword>